<sequence length="236" mass="26576">MGILTLWLASVLIHAILLEKAYTVTRRSRRVLMIGGLLLAPTPFYVYLGIWHGYADITDAAVCAAVFPVLQPLFKLLMDTAINLVLSIVFLRVVLRQYLRFGRHAWGRLLDDGIVTMLAIIASNFIAVLSVCLNILGPFSQFILYADFCMTTFLLIRQLERMAHKDADDRHLRHNPRCSSAILLQDSVHKWWWARMLNWLWNRSHGSGGSSSSSSSSNQQTIHAHSSRAINGANTT</sequence>
<evidence type="ECO:0000256" key="1">
    <source>
        <dbReference type="SAM" id="MobiDB-lite"/>
    </source>
</evidence>
<feature type="transmembrane region" description="Helical" evidence="2">
    <location>
        <begin position="6"/>
        <end position="24"/>
    </location>
</feature>
<gene>
    <name evidence="3" type="ORF">THASP1DRAFT_31650</name>
</gene>
<reference evidence="4" key="1">
    <citation type="journal article" date="2018" name="Nat. Microbiol.">
        <title>Leveraging single-cell genomics to expand the fungal tree of life.</title>
        <authorList>
            <person name="Ahrendt S.R."/>
            <person name="Quandt C.A."/>
            <person name="Ciobanu D."/>
            <person name="Clum A."/>
            <person name="Salamov A."/>
            <person name="Andreopoulos B."/>
            <person name="Cheng J.F."/>
            <person name="Woyke T."/>
            <person name="Pelin A."/>
            <person name="Henrissat B."/>
            <person name="Reynolds N.K."/>
            <person name="Benny G.L."/>
            <person name="Smith M.E."/>
            <person name="James T.Y."/>
            <person name="Grigoriev I.V."/>
        </authorList>
    </citation>
    <scope>NUCLEOTIDE SEQUENCE [LARGE SCALE GENOMIC DNA]</scope>
    <source>
        <strain evidence="4">RSA 1356</strain>
    </source>
</reference>
<feature type="transmembrane region" description="Helical" evidence="2">
    <location>
        <begin position="74"/>
        <end position="95"/>
    </location>
</feature>
<evidence type="ECO:0000313" key="3">
    <source>
        <dbReference type="EMBL" id="RKP06532.1"/>
    </source>
</evidence>
<organism evidence="3 4">
    <name type="scientific">Thamnocephalis sphaerospora</name>
    <dbReference type="NCBI Taxonomy" id="78915"/>
    <lineage>
        <taxon>Eukaryota</taxon>
        <taxon>Fungi</taxon>
        <taxon>Fungi incertae sedis</taxon>
        <taxon>Zoopagomycota</taxon>
        <taxon>Zoopagomycotina</taxon>
        <taxon>Zoopagomycetes</taxon>
        <taxon>Zoopagales</taxon>
        <taxon>Sigmoideomycetaceae</taxon>
        <taxon>Thamnocephalis</taxon>
    </lineage>
</organism>
<evidence type="ECO:0000256" key="2">
    <source>
        <dbReference type="SAM" id="Phobius"/>
    </source>
</evidence>
<proteinExistence type="predicted"/>
<feature type="region of interest" description="Disordered" evidence="1">
    <location>
        <begin position="210"/>
        <end position="236"/>
    </location>
</feature>
<feature type="compositionally biased region" description="Polar residues" evidence="1">
    <location>
        <begin position="218"/>
        <end position="236"/>
    </location>
</feature>
<feature type="transmembrane region" description="Helical" evidence="2">
    <location>
        <begin position="115"/>
        <end position="136"/>
    </location>
</feature>
<keyword evidence="4" id="KW-1185">Reference proteome</keyword>
<feature type="transmembrane region" description="Helical" evidence="2">
    <location>
        <begin position="31"/>
        <end position="54"/>
    </location>
</feature>
<protein>
    <submittedName>
        <fullName evidence="3">Uncharacterized protein</fullName>
    </submittedName>
</protein>
<dbReference type="Proteomes" id="UP000271241">
    <property type="component" value="Unassembled WGS sequence"/>
</dbReference>
<keyword evidence="2" id="KW-0472">Membrane</keyword>
<keyword evidence="2" id="KW-1133">Transmembrane helix</keyword>
<dbReference type="AlphaFoldDB" id="A0A4P9XL68"/>
<evidence type="ECO:0000313" key="4">
    <source>
        <dbReference type="Proteomes" id="UP000271241"/>
    </source>
</evidence>
<name>A0A4P9XL68_9FUNG</name>
<dbReference type="EMBL" id="KZ992864">
    <property type="protein sequence ID" value="RKP06532.1"/>
    <property type="molecule type" value="Genomic_DNA"/>
</dbReference>
<accession>A0A4P9XL68</accession>
<keyword evidence="2" id="KW-0812">Transmembrane</keyword>